<dbReference type="Proteomes" id="UP000188532">
    <property type="component" value="Unassembled WGS sequence"/>
</dbReference>
<gene>
    <name evidence="2" type="ORF">BZL29_1744</name>
</gene>
<evidence type="ECO:0000313" key="3">
    <source>
        <dbReference type="Proteomes" id="UP000188532"/>
    </source>
</evidence>
<feature type="compositionally biased region" description="Basic residues" evidence="1">
    <location>
        <begin position="1"/>
        <end position="11"/>
    </location>
</feature>
<reference evidence="2 3" key="1">
    <citation type="submission" date="2017-02" db="EMBL/GenBank/DDBJ databases">
        <title>Complete genome sequences of Mycobacterium kansasii strains isolated from rhesus macaques.</title>
        <authorList>
            <person name="Panda A."/>
            <person name="Nagaraj S."/>
            <person name="Zhao X."/>
            <person name="Tettelin H."/>
            <person name="Detolla L.J."/>
        </authorList>
    </citation>
    <scope>NUCLEOTIDE SEQUENCE [LARGE SCALE GENOMIC DNA]</scope>
    <source>
        <strain evidence="2 3">11-3469</strain>
    </source>
</reference>
<evidence type="ECO:0000256" key="1">
    <source>
        <dbReference type="SAM" id="MobiDB-lite"/>
    </source>
</evidence>
<accession>A0A1V3XMR0</accession>
<comment type="caution">
    <text evidence="2">The sequence shown here is derived from an EMBL/GenBank/DDBJ whole genome shotgun (WGS) entry which is preliminary data.</text>
</comment>
<dbReference type="EMBL" id="MVBN01000002">
    <property type="protein sequence ID" value="OOK80485.1"/>
    <property type="molecule type" value="Genomic_DNA"/>
</dbReference>
<proteinExistence type="predicted"/>
<name>A0A1V3XMR0_MYCKA</name>
<dbReference type="AlphaFoldDB" id="A0A1V3XMR0"/>
<protein>
    <submittedName>
        <fullName evidence="2">Uncharacterized protein</fullName>
    </submittedName>
</protein>
<sequence length="37" mass="4182">MPTHYQRKMRGRMGDGHADILPWPAAGRATRSDLFSP</sequence>
<evidence type="ECO:0000313" key="2">
    <source>
        <dbReference type="EMBL" id="OOK80485.1"/>
    </source>
</evidence>
<feature type="region of interest" description="Disordered" evidence="1">
    <location>
        <begin position="1"/>
        <end position="37"/>
    </location>
</feature>
<organism evidence="2 3">
    <name type="scientific">Mycobacterium kansasii</name>
    <dbReference type="NCBI Taxonomy" id="1768"/>
    <lineage>
        <taxon>Bacteria</taxon>
        <taxon>Bacillati</taxon>
        <taxon>Actinomycetota</taxon>
        <taxon>Actinomycetes</taxon>
        <taxon>Mycobacteriales</taxon>
        <taxon>Mycobacteriaceae</taxon>
        <taxon>Mycobacterium</taxon>
    </lineage>
</organism>